<accession>A0A371D8T7</accession>
<evidence type="ECO:0000313" key="2">
    <source>
        <dbReference type="Proteomes" id="UP000256964"/>
    </source>
</evidence>
<dbReference type="AlphaFoldDB" id="A0A371D8T7"/>
<dbReference type="EMBL" id="KZ857408">
    <property type="protein sequence ID" value="RDX48943.1"/>
    <property type="molecule type" value="Genomic_DNA"/>
</dbReference>
<sequence length="256" mass="28806">MVQHVLPKRRGQIQQGAIAMVTLARLTGADQLLPVALAECCELGADVVNGFEREDGTRDHLAPEDLGRCIKATRNLVEARLYAMEHTVRPAVYEGCEEGCIHDINMFRDRVLGGTIPGLCTTQFWRSYASLLTDEFPDVCKRCAEEFSEEELVQQRSIFRRLPLTAGGRSQGRLGMVRRKDRVPGSGHLASWYSEMTLGREWSLLPWQKQQQMYAFSAALSRSAVLYPLDRVVQWQSMLCYSAFHATCQGSVVVHV</sequence>
<dbReference type="Proteomes" id="UP000256964">
    <property type="component" value="Unassembled WGS sequence"/>
</dbReference>
<evidence type="ECO:0000313" key="1">
    <source>
        <dbReference type="EMBL" id="RDX48943.1"/>
    </source>
</evidence>
<dbReference type="OrthoDB" id="2802798at2759"/>
<organism evidence="1 2">
    <name type="scientific">Lentinus brumalis</name>
    <dbReference type="NCBI Taxonomy" id="2498619"/>
    <lineage>
        <taxon>Eukaryota</taxon>
        <taxon>Fungi</taxon>
        <taxon>Dikarya</taxon>
        <taxon>Basidiomycota</taxon>
        <taxon>Agaricomycotina</taxon>
        <taxon>Agaricomycetes</taxon>
        <taxon>Polyporales</taxon>
        <taxon>Polyporaceae</taxon>
        <taxon>Lentinus</taxon>
    </lineage>
</organism>
<proteinExistence type="predicted"/>
<reference evidence="1 2" key="1">
    <citation type="journal article" date="2018" name="Biotechnol. Biofuels">
        <title>Integrative visual omics of the white-rot fungus Polyporus brumalis exposes the biotechnological potential of its oxidative enzymes for delignifying raw plant biomass.</title>
        <authorList>
            <person name="Miyauchi S."/>
            <person name="Rancon A."/>
            <person name="Drula E."/>
            <person name="Hage H."/>
            <person name="Chaduli D."/>
            <person name="Favel A."/>
            <person name="Grisel S."/>
            <person name="Henrissat B."/>
            <person name="Herpoel-Gimbert I."/>
            <person name="Ruiz-Duenas F.J."/>
            <person name="Chevret D."/>
            <person name="Hainaut M."/>
            <person name="Lin J."/>
            <person name="Wang M."/>
            <person name="Pangilinan J."/>
            <person name="Lipzen A."/>
            <person name="Lesage-Meessen L."/>
            <person name="Navarro D."/>
            <person name="Riley R."/>
            <person name="Grigoriev I.V."/>
            <person name="Zhou S."/>
            <person name="Raouche S."/>
            <person name="Rosso M.N."/>
        </authorList>
    </citation>
    <scope>NUCLEOTIDE SEQUENCE [LARGE SCALE GENOMIC DNA]</scope>
    <source>
        <strain evidence="1 2">BRFM 1820</strain>
    </source>
</reference>
<gene>
    <name evidence="1" type="ORF">OH76DRAFT_614875</name>
</gene>
<name>A0A371D8T7_9APHY</name>
<keyword evidence="2" id="KW-1185">Reference proteome</keyword>
<protein>
    <submittedName>
        <fullName evidence="1">Uncharacterized protein</fullName>
    </submittedName>
</protein>